<accession>A0A1G5R049</accession>
<organism evidence="1 2">
    <name type="scientific">Epibacterium ulvae</name>
    <dbReference type="NCBI Taxonomy" id="1156985"/>
    <lineage>
        <taxon>Bacteria</taxon>
        <taxon>Pseudomonadati</taxon>
        <taxon>Pseudomonadota</taxon>
        <taxon>Alphaproteobacteria</taxon>
        <taxon>Rhodobacterales</taxon>
        <taxon>Roseobacteraceae</taxon>
        <taxon>Epibacterium</taxon>
    </lineage>
</organism>
<sequence>MLLTKDMLHAGALRTWLREQTPSEDRTDDTARPALLVACQMLDTIKPVWNYLDGLPLDHYWQGQ</sequence>
<keyword evidence="2" id="KW-1185">Reference proteome</keyword>
<dbReference type="Proteomes" id="UP000198767">
    <property type="component" value="Unassembled WGS sequence"/>
</dbReference>
<evidence type="ECO:0000313" key="1">
    <source>
        <dbReference type="EMBL" id="SCZ67190.1"/>
    </source>
</evidence>
<name>A0A1G5R049_9RHOB</name>
<evidence type="ECO:0000313" key="2">
    <source>
        <dbReference type="Proteomes" id="UP000198767"/>
    </source>
</evidence>
<gene>
    <name evidence="1" type="ORF">SAMN04488118_1073</name>
</gene>
<dbReference type="STRING" id="1156985.SAMN04488118_1073"/>
<dbReference type="AlphaFoldDB" id="A0A1G5R049"/>
<dbReference type="EMBL" id="FMWG01000007">
    <property type="protein sequence ID" value="SCZ67190.1"/>
    <property type="molecule type" value="Genomic_DNA"/>
</dbReference>
<protein>
    <submittedName>
        <fullName evidence="1">Uncharacterized protein</fullName>
    </submittedName>
</protein>
<proteinExistence type="predicted"/>
<reference evidence="1 2" key="1">
    <citation type="submission" date="2016-10" db="EMBL/GenBank/DDBJ databases">
        <authorList>
            <person name="de Groot N.N."/>
        </authorList>
    </citation>
    <scope>NUCLEOTIDE SEQUENCE [LARGE SCALE GENOMIC DNA]</scope>
    <source>
        <strain evidence="1 2">U95</strain>
    </source>
</reference>